<dbReference type="InterPro" id="IPR041516">
    <property type="entry name" value="LACTB2_WH"/>
</dbReference>
<dbReference type="Pfam" id="PF00753">
    <property type="entry name" value="Lactamase_B"/>
    <property type="match status" value="1"/>
</dbReference>
<feature type="domain" description="Metallo-beta-lactamase" evidence="1">
    <location>
        <begin position="22"/>
        <end position="191"/>
    </location>
</feature>
<dbReference type="InterPro" id="IPR036388">
    <property type="entry name" value="WH-like_DNA-bd_sf"/>
</dbReference>
<dbReference type="Pfam" id="PF17778">
    <property type="entry name" value="WHD_BLACT"/>
    <property type="match status" value="1"/>
</dbReference>
<evidence type="ECO:0000259" key="1">
    <source>
        <dbReference type="SMART" id="SM00849"/>
    </source>
</evidence>
<accession>A0ABV9Q1J8</accession>
<dbReference type="Proteomes" id="UP001596002">
    <property type="component" value="Unassembled WGS sequence"/>
</dbReference>
<evidence type="ECO:0000313" key="2">
    <source>
        <dbReference type="EMBL" id="MFC4767102.1"/>
    </source>
</evidence>
<dbReference type="EMBL" id="JBHSHC010000045">
    <property type="protein sequence ID" value="MFC4767102.1"/>
    <property type="molecule type" value="Genomic_DNA"/>
</dbReference>
<proteinExistence type="predicted"/>
<dbReference type="CDD" id="cd16278">
    <property type="entry name" value="metallo-hydrolase-like_MBL-fold"/>
    <property type="match status" value="1"/>
</dbReference>
<dbReference type="InterPro" id="IPR001279">
    <property type="entry name" value="Metallo-B-lactamas"/>
</dbReference>
<gene>
    <name evidence="2" type="ORF">ACFO8Q_06955</name>
</gene>
<sequence>MRVTNYVHRLPVSTPTLYPATTTNVYIVESEGTAWIIDAGYENPEAAKTILTYITQLAVKKVAGILLTHHHPDHSPGAKALADFYQCPIACHPLEVQPIEEKIAPFKVDFTLQEGDSVQAGDINLTVLHTPGHTHGHLNFWLEEEKVLFSGDNIVAEGTTWIGPPDGDLTAYLASLERLQELQPSLIAPGHGDIIRNPSEKIEFFIQRRLERERQILELLSQNPFRLEQLVDTIYRDQVHPSVIWVAERTILGHLEKLQKEKKVRQKDDRYVLI</sequence>
<dbReference type="PANTHER" id="PTHR23131:SF0">
    <property type="entry name" value="ENDORIBONUCLEASE LACTB2"/>
    <property type="match status" value="1"/>
</dbReference>
<dbReference type="RefSeq" id="WP_380024994.1">
    <property type="nucleotide sequence ID" value="NZ_JBHSHC010000045.1"/>
</dbReference>
<dbReference type="Gene3D" id="1.10.10.10">
    <property type="entry name" value="Winged helix-like DNA-binding domain superfamily/Winged helix DNA-binding domain"/>
    <property type="match status" value="1"/>
</dbReference>
<keyword evidence="3" id="KW-1185">Reference proteome</keyword>
<dbReference type="Gene3D" id="3.60.15.10">
    <property type="entry name" value="Ribonuclease Z/Hydroxyacylglutathione hydrolase-like"/>
    <property type="match status" value="1"/>
</dbReference>
<reference evidence="3" key="1">
    <citation type="journal article" date="2019" name="Int. J. Syst. Evol. Microbiol.">
        <title>The Global Catalogue of Microorganisms (GCM) 10K type strain sequencing project: providing services to taxonomists for standard genome sequencing and annotation.</title>
        <authorList>
            <consortium name="The Broad Institute Genomics Platform"/>
            <consortium name="The Broad Institute Genome Sequencing Center for Infectious Disease"/>
            <person name="Wu L."/>
            <person name="Ma J."/>
        </authorList>
    </citation>
    <scope>NUCLEOTIDE SEQUENCE [LARGE SCALE GENOMIC DNA]</scope>
    <source>
        <strain evidence="3">WYCCWR 12678</strain>
    </source>
</reference>
<dbReference type="InterPro" id="IPR050662">
    <property type="entry name" value="Sec-metab_biosynth-thioest"/>
</dbReference>
<evidence type="ECO:0000313" key="3">
    <source>
        <dbReference type="Proteomes" id="UP001596002"/>
    </source>
</evidence>
<dbReference type="SUPFAM" id="SSF56281">
    <property type="entry name" value="Metallo-hydrolase/oxidoreductase"/>
    <property type="match status" value="1"/>
</dbReference>
<protein>
    <submittedName>
        <fullName evidence="2">MBL fold metallo-hydrolase</fullName>
    </submittedName>
</protein>
<comment type="caution">
    <text evidence="2">The sequence shown here is derived from an EMBL/GenBank/DDBJ whole genome shotgun (WGS) entry which is preliminary data.</text>
</comment>
<name>A0ABV9Q1J8_9BACL</name>
<dbReference type="InterPro" id="IPR036866">
    <property type="entry name" value="RibonucZ/Hydroxyglut_hydro"/>
</dbReference>
<dbReference type="PANTHER" id="PTHR23131">
    <property type="entry name" value="ENDORIBONUCLEASE LACTB2"/>
    <property type="match status" value="1"/>
</dbReference>
<organism evidence="2 3">
    <name type="scientific">Effusibacillus consociatus</name>
    <dbReference type="NCBI Taxonomy" id="1117041"/>
    <lineage>
        <taxon>Bacteria</taxon>
        <taxon>Bacillati</taxon>
        <taxon>Bacillota</taxon>
        <taxon>Bacilli</taxon>
        <taxon>Bacillales</taxon>
        <taxon>Alicyclobacillaceae</taxon>
        <taxon>Effusibacillus</taxon>
    </lineage>
</organism>
<dbReference type="SMART" id="SM00849">
    <property type="entry name" value="Lactamase_B"/>
    <property type="match status" value="1"/>
</dbReference>